<dbReference type="Proteomes" id="UP000001234">
    <property type="component" value="Segment"/>
</dbReference>
<dbReference type="EMBL" id="HE983845">
    <property type="protein sequence ID" value="CCM43636.1"/>
    <property type="molecule type" value="Genomic_DNA"/>
</dbReference>
<reference evidence="1 2" key="1">
    <citation type="journal article" date="2013" name="PLoS ONE">
        <title>The Susceptibility of Pseudomonas aeruginosa Strains from Cystic Fibrosis Patients to Bacteriophages.</title>
        <authorList>
            <person name="Essoh C."/>
            <person name="Blouin Y."/>
            <person name="Loukou G."/>
            <person name="Cablanmian A."/>
            <person name="Lathro S."/>
            <person name="Kutter E."/>
            <person name="Thien H.V."/>
            <person name="Vergnaud G."/>
            <person name="Pourcel C."/>
        </authorList>
    </citation>
    <scope>NUCLEOTIDE SEQUENCE [LARGE SCALE GENOMIC DNA]</scope>
    <source>
        <strain evidence="1">VB_PaeM_C2-10_Ab1</strain>
    </source>
</reference>
<sequence length="109" mass="12062">MDHNFLVLPVSTVNPATHAHVVDAIGCHFDISCIVRPLYHKECGNVKHPLHFDPMEPLHLGHKEVGIFLHFIIPSLKLHKANNLSIPAGCPIHIVGSRKLMEGAFPTIL</sequence>
<evidence type="ECO:0000313" key="2">
    <source>
        <dbReference type="Proteomes" id="UP000001234"/>
    </source>
</evidence>
<dbReference type="RefSeq" id="YP_007236913.1">
    <property type="nucleotide sequence ID" value="NC_019918.1"/>
</dbReference>
<protein>
    <submittedName>
        <fullName evidence="1">Uncharacterized protein</fullName>
    </submittedName>
</protein>
<organism evidence="1 2">
    <name type="scientific">Pseudomonas phage vB_PaeM_C2-10_Ab1</name>
    <dbReference type="NCBI Taxonomy" id="1231048"/>
    <lineage>
        <taxon>Viruses</taxon>
        <taxon>Duplodnaviria</taxon>
        <taxon>Heunggongvirae</taxon>
        <taxon>Uroviricota</taxon>
        <taxon>Caudoviricetes</taxon>
        <taxon>Vandenendeviridae</taxon>
        <taxon>Skurskavirinae</taxon>
        <taxon>Pakpunavirus</taxon>
        <taxon>Pakpunavirus CAb1</taxon>
    </lineage>
</organism>
<dbReference type="GeneID" id="14296644"/>
<gene>
    <name evidence="1" type="ORF">BN405_2-10_Ab1_orf_92</name>
</gene>
<proteinExistence type="predicted"/>
<keyword evidence="2" id="KW-1185">Reference proteome</keyword>
<accession>K4RLG3</accession>
<dbReference type="KEGG" id="vg:14296644"/>
<name>K4RLG3_9CAUD</name>
<evidence type="ECO:0000313" key="1">
    <source>
        <dbReference type="EMBL" id="CCM43636.1"/>
    </source>
</evidence>
<dbReference type="OrthoDB" id="32299at10239"/>